<protein>
    <submittedName>
        <fullName evidence="1">Uncharacterized protein</fullName>
    </submittedName>
</protein>
<organism evidence="1 2">
    <name type="scientific">Aspergillus aculeatinus CBS 121060</name>
    <dbReference type="NCBI Taxonomy" id="1448322"/>
    <lineage>
        <taxon>Eukaryota</taxon>
        <taxon>Fungi</taxon>
        <taxon>Dikarya</taxon>
        <taxon>Ascomycota</taxon>
        <taxon>Pezizomycotina</taxon>
        <taxon>Eurotiomycetes</taxon>
        <taxon>Eurotiomycetidae</taxon>
        <taxon>Eurotiales</taxon>
        <taxon>Aspergillaceae</taxon>
        <taxon>Aspergillus</taxon>
        <taxon>Aspergillus subgen. Circumdati</taxon>
    </lineage>
</organism>
<dbReference type="EMBL" id="KZ824945">
    <property type="protein sequence ID" value="RAH72091.1"/>
    <property type="molecule type" value="Genomic_DNA"/>
</dbReference>
<name>A0ACD1HEN4_9EURO</name>
<reference evidence="1" key="1">
    <citation type="submission" date="2018-02" db="EMBL/GenBank/DDBJ databases">
        <title>The genomes of Aspergillus section Nigri reveals drivers in fungal speciation.</title>
        <authorList>
            <consortium name="DOE Joint Genome Institute"/>
            <person name="Vesth T.C."/>
            <person name="Nybo J."/>
            <person name="Theobald S."/>
            <person name="Brandl J."/>
            <person name="Frisvad J.C."/>
            <person name="Nielsen K.F."/>
            <person name="Lyhne E.K."/>
            <person name="Kogle M.E."/>
            <person name="Kuo A."/>
            <person name="Riley R."/>
            <person name="Clum A."/>
            <person name="Nolan M."/>
            <person name="Lipzen A."/>
            <person name="Salamov A."/>
            <person name="Henrissat B."/>
            <person name="Wiebenga A."/>
            <person name="De vries R.P."/>
            <person name="Grigoriev I.V."/>
            <person name="Mortensen U.H."/>
            <person name="Andersen M.R."/>
            <person name="Baker S.E."/>
        </authorList>
    </citation>
    <scope>NUCLEOTIDE SEQUENCE</scope>
    <source>
        <strain evidence="1">CBS 121060</strain>
    </source>
</reference>
<evidence type="ECO:0000313" key="1">
    <source>
        <dbReference type="EMBL" id="RAH72091.1"/>
    </source>
</evidence>
<proteinExistence type="predicted"/>
<keyword evidence="2" id="KW-1185">Reference proteome</keyword>
<gene>
    <name evidence="1" type="ORF">BO66DRAFT_37747</name>
</gene>
<accession>A0ACD1HEN4</accession>
<dbReference type="Proteomes" id="UP000249661">
    <property type="component" value="Unassembled WGS sequence"/>
</dbReference>
<evidence type="ECO:0000313" key="2">
    <source>
        <dbReference type="Proteomes" id="UP000249661"/>
    </source>
</evidence>
<sequence>MSDDLLFAAQLYDWIPFSHTAETTEVDILAFDTRQNDLSEACQDRHGGTAQACVIEYQTTTSWLEPNVPRPADGRDQIRTGDLFHGSLRIGFGGGVDCPSTPLPRACCIRAWISLPQESTDVVSHFPFQLLGQADAGPWVIGAHGTQVSSGESLRGKFKPRIRILILCRATICW</sequence>